<dbReference type="Proteomes" id="UP000016662">
    <property type="component" value="Unassembled WGS sequence"/>
</dbReference>
<dbReference type="AlphaFoldDB" id="U2KVQ8"/>
<comment type="caution">
    <text evidence="1">The sequence shown here is derived from an EMBL/GenBank/DDBJ whole genome shotgun (WGS) entry which is preliminary data.</text>
</comment>
<reference evidence="1 2" key="1">
    <citation type="submission" date="2013-07" db="EMBL/GenBank/DDBJ databases">
        <authorList>
            <person name="Weinstock G."/>
            <person name="Sodergren E."/>
            <person name="Wylie T."/>
            <person name="Fulton L."/>
            <person name="Fulton R."/>
            <person name="Fronick C."/>
            <person name="O'Laughlin M."/>
            <person name="Godfrey J."/>
            <person name="Miner T."/>
            <person name="Herter B."/>
            <person name="Appelbaum E."/>
            <person name="Cordes M."/>
            <person name="Lek S."/>
            <person name="Wollam A."/>
            <person name="Pepin K.H."/>
            <person name="Palsikar V.B."/>
            <person name="Mitreva M."/>
            <person name="Wilson R.K."/>
        </authorList>
    </citation>
    <scope>NUCLEOTIDE SEQUENCE [LARGE SCALE GENOMIC DNA]</scope>
    <source>
        <strain evidence="1 2">ATCC 27760</strain>
    </source>
</reference>
<organism evidence="1 2">
    <name type="scientific">Ruminococcus callidus ATCC 27760</name>
    <dbReference type="NCBI Taxonomy" id="411473"/>
    <lineage>
        <taxon>Bacteria</taxon>
        <taxon>Bacillati</taxon>
        <taxon>Bacillota</taxon>
        <taxon>Clostridia</taxon>
        <taxon>Eubacteriales</taxon>
        <taxon>Oscillospiraceae</taxon>
        <taxon>Ruminococcus</taxon>
    </lineage>
</organism>
<dbReference type="STRING" id="411473.RUMCAL_01489"/>
<dbReference type="EMBL" id="AWVF01000183">
    <property type="protein sequence ID" value="ERJ96155.1"/>
    <property type="molecule type" value="Genomic_DNA"/>
</dbReference>
<name>U2KVQ8_9FIRM</name>
<evidence type="ECO:0000313" key="2">
    <source>
        <dbReference type="Proteomes" id="UP000016662"/>
    </source>
</evidence>
<sequence>MFIERAIAFGQWLFCVMACHPAAARCSISKKRLSGKYTGGAFLI</sequence>
<accession>U2KVQ8</accession>
<evidence type="ECO:0000313" key="1">
    <source>
        <dbReference type="EMBL" id="ERJ96155.1"/>
    </source>
</evidence>
<protein>
    <submittedName>
        <fullName evidence="1">Uncharacterized protein</fullName>
    </submittedName>
</protein>
<keyword evidence="2" id="KW-1185">Reference proteome</keyword>
<dbReference type="PATRIC" id="fig|411473.3.peg.1206"/>
<gene>
    <name evidence="1" type="ORF">RUMCAL_01489</name>
</gene>
<dbReference type="HOGENOM" id="CLU_3221610_0_0_9"/>
<proteinExistence type="predicted"/>